<dbReference type="Pfam" id="PF00440">
    <property type="entry name" value="TetR_N"/>
    <property type="match status" value="1"/>
</dbReference>
<evidence type="ECO:0000313" key="7">
    <source>
        <dbReference type="Proteomes" id="UP000622580"/>
    </source>
</evidence>
<dbReference type="RefSeq" id="WP_215339610.1">
    <property type="nucleotide sequence ID" value="NZ_JAGSGD010000001.1"/>
</dbReference>
<dbReference type="InterPro" id="IPR050109">
    <property type="entry name" value="HTH-type_TetR-like_transc_reg"/>
</dbReference>
<dbReference type="PROSITE" id="PS50977">
    <property type="entry name" value="HTH_TETR_2"/>
    <property type="match status" value="1"/>
</dbReference>
<evidence type="ECO:0000256" key="2">
    <source>
        <dbReference type="ARBA" id="ARBA00023125"/>
    </source>
</evidence>
<dbReference type="EMBL" id="JAGSGD010000001">
    <property type="protein sequence ID" value="MBR7619292.1"/>
    <property type="molecule type" value="Genomic_DNA"/>
</dbReference>
<dbReference type="SUPFAM" id="SSF46689">
    <property type="entry name" value="Homeodomain-like"/>
    <property type="match status" value="1"/>
</dbReference>
<dbReference type="GO" id="GO:0003700">
    <property type="term" value="F:DNA-binding transcription factor activity"/>
    <property type="evidence" value="ECO:0007669"/>
    <property type="project" value="TreeGrafter"/>
</dbReference>
<dbReference type="GO" id="GO:0000976">
    <property type="term" value="F:transcription cis-regulatory region binding"/>
    <property type="evidence" value="ECO:0007669"/>
    <property type="project" value="TreeGrafter"/>
</dbReference>
<organism evidence="6 7">
    <name type="scientific">Phenylobacterium glaciei</name>
    <dbReference type="NCBI Taxonomy" id="2803784"/>
    <lineage>
        <taxon>Bacteria</taxon>
        <taxon>Pseudomonadati</taxon>
        <taxon>Pseudomonadota</taxon>
        <taxon>Alphaproteobacteria</taxon>
        <taxon>Caulobacterales</taxon>
        <taxon>Caulobacteraceae</taxon>
        <taxon>Phenylobacterium</taxon>
    </lineage>
</organism>
<gene>
    <name evidence="6" type="ORF">JKL49_07800</name>
</gene>
<accession>A0A941HWJ2</accession>
<name>A0A941HWJ2_9CAUL</name>
<dbReference type="Gene3D" id="1.10.357.10">
    <property type="entry name" value="Tetracycline Repressor, domain 2"/>
    <property type="match status" value="1"/>
</dbReference>
<keyword evidence="3" id="KW-0804">Transcription</keyword>
<evidence type="ECO:0000256" key="4">
    <source>
        <dbReference type="PROSITE-ProRule" id="PRU00335"/>
    </source>
</evidence>
<evidence type="ECO:0000259" key="5">
    <source>
        <dbReference type="PROSITE" id="PS50977"/>
    </source>
</evidence>
<dbReference type="PANTHER" id="PTHR30055">
    <property type="entry name" value="HTH-TYPE TRANSCRIPTIONAL REGULATOR RUTR"/>
    <property type="match status" value="1"/>
</dbReference>
<dbReference type="Proteomes" id="UP000622580">
    <property type="component" value="Unassembled WGS sequence"/>
</dbReference>
<keyword evidence="7" id="KW-1185">Reference proteome</keyword>
<evidence type="ECO:0000313" key="6">
    <source>
        <dbReference type="EMBL" id="MBR7619292.1"/>
    </source>
</evidence>
<dbReference type="AlphaFoldDB" id="A0A941HWJ2"/>
<sequence length="202" mass="22031">MTERIRTRLTPAARRDQILDVTARVIVQEGLQAATMERLARAAQVSKALVYTYFATRDVLLGALLQREQAELGDRGMAAALRAETFPDLIAQTTRHYLEHVRDRGPLIAALLADPATAALMEAESRINRDQTIRYLVRATRRAYGLPLAQAIAAVDMLMGATGRAGNRVADGDLEIEDAVDLCVQIALGGLERLAAQARARA</sequence>
<dbReference type="InterPro" id="IPR009057">
    <property type="entry name" value="Homeodomain-like_sf"/>
</dbReference>
<reference evidence="6" key="1">
    <citation type="submission" date="2021-04" db="EMBL/GenBank/DDBJ databases">
        <title>Draft genome assembly of strain Phenylobacterium sp. 20VBR1 using MiniION and Illumina platforms.</title>
        <authorList>
            <person name="Thomas F.A."/>
            <person name="Krishnan K.P."/>
            <person name="Sinha R.K."/>
        </authorList>
    </citation>
    <scope>NUCLEOTIDE SEQUENCE</scope>
    <source>
        <strain evidence="6">20VBR1</strain>
    </source>
</reference>
<dbReference type="PANTHER" id="PTHR30055:SF234">
    <property type="entry name" value="HTH-TYPE TRANSCRIPTIONAL REGULATOR BETI"/>
    <property type="match status" value="1"/>
</dbReference>
<keyword evidence="1" id="KW-0805">Transcription regulation</keyword>
<protein>
    <submittedName>
        <fullName evidence="6">TetR/AcrR family transcriptional regulator</fullName>
    </submittedName>
</protein>
<evidence type="ECO:0000256" key="3">
    <source>
        <dbReference type="ARBA" id="ARBA00023163"/>
    </source>
</evidence>
<proteinExistence type="predicted"/>
<comment type="caution">
    <text evidence="6">The sequence shown here is derived from an EMBL/GenBank/DDBJ whole genome shotgun (WGS) entry which is preliminary data.</text>
</comment>
<evidence type="ECO:0000256" key="1">
    <source>
        <dbReference type="ARBA" id="ARBA00023015"/>
    </source>
</evidence>
<dbReference type="InterPro" id="IPR001647">
    <property type="entry name" value="HTH_TetR"/>
</dbReference>
<feature type="domain" description="HTH tetR-type" evidence="5">
    <location>
        <begin position="12"/>
        <end position="72"/>
    </location>
</feature>
<keyword evidence="2 4" id="KW-0238">DNA-binding</keyword>
<feature type="DNA-binding region" description="H-T-H motif" evidence="4">
    <location>
        <begin position="35"/>
        <end position="54"/>
    </location>
</feature>